<organism evidence="1 2">
    <name type="scientific">Alicyclobacillus fodiniaquatilis</name>
    <dbReference type="NCBI Taxonomy" id="1661150"/>
    <lineage>
        <taxon>Bacteria</taxon>
        <taxon>Bacillati</taxon>
        <taxon>Bacillota</taxon>
        <taxon>Bacilli</taxon>
        <taxon>Bacillales</taxon>
        <taxon>Alicyclobacillaceae</taxon>
        <taxon>Alicyclobacillus</taxon>
    </lineage>
</organism>
<protein>
    <submittedName>
        <fullName evidence="1">Uncharacterized protein</fullName>
    </submittedName>
</protein>
<evidence type="ECO:0000313" key="1">
    <source>
        <dbReference type="EMBL" id="MFD1676045.1"/>
    </source>
</evidence>
<sequence length="132" mass="15324">MKDKRVMGFYMQEIHGHLQQARINQNRENWEGIIRHRTVTNQDPSKRIQERVVRAETGLLSLQKVITNLLDLVQELSKEMDPFSSEYSEVEERIERSREVCKSVLKNTVPSVGEFDSPSLGVNEVERKDNGI</sequence>
<gene>
    <name evidence="1" type="ORF">ACFSB2_15175</name>
</gene>
<dbReference type="Proteomes" id="UP001597079">
    <property type="component" value="Unassembled WGS sequence"/>
</dbReference>
<comment type="caution">
    <text evidence="1">The sequence shown here is derived from an EMBL/GenBank/DDBJ whole genome shotgun (WGS) entry which is preliminary data.</text>
</comment>
<evidence type="ECO:0000313" key="2">
    <source>
        <dbReference type="Proteomes" id="UP001597079"/>
    </source>
</evidence>
<keyword evidence="2" id="KW-1185">Reference proteome</keyword>
<reference evidence="2" key="1">
    <citation type="journal article" date="2019" name="Int. J. Syst. Evol. Microbiol.">
        <title>The Global Catalogue of Microorganisms (GCM) 10K type strain sequencing project: providing services to taxonomists for standard genome sequencing and annotation.</title>
        <authorList>
            <consortium name="The Broad Institute Genomics Platform"/>
            <consortium name="The Broad Institute Genome Sequencing Center for Infectious Disease"/>
            <person name="Wu L."/>
            <person name="Ma J."/>
        </authorList>
    </citation>
    <scope>NUCLEOTIDE SEQUENCE [LARGE SCALE GENOMIC DNA]</scope>
    <source>
        <strain evidence="2">CGMCC 1.12286</strain>
    </source>
</reference>
<name>A0ABW4JLP3_9BACL</name>
<accession>A0ABW4JLP3</accession>
<dbReference type="EMBL" id="JBHUCX010000043">
    <property type="protein sequence ID" value="MFD1676045.1"/>
    <property type="molecule type" value="Genomic_DNA"/>
</dbReference>
<dbReference type="RefSeq" id="WP_377943938.1">
    <property type="nucleotide sequence ID" value="NZ_JBHUCX010000043.1"/>
</dbReference>
<proteinExistence type="predicted"/>